<evidence type="ECO:0000256" key="1">
    <source>
        <dbReference type="SAM" id="Phobius"/>
    </source>
</evidence>
<dbReference type="STRING" id="1219383.SAMN05421733_10545"/>
<feature type="transmembrane region" description="Helical" evidence="1">
    <location>
        <begin position="210"/>
        <end position="228"/>
    </location>
</feature>
<dbReference type="InterPro" id="IPR037272">
    <property type="entry name" value="SNS_sf"/>
</dbReference>
<reference evidence="3" key="1">
    <citation type="submission" date="2016-09" db="EMBL/GenBank/DDBJ databases">
        <authorList>
            <person name="Varghese N."/>
            <person name="Submissions S."/>
        </authorList>
    </citation>
    <scope>NUCLEOTIDE SEQUENCE [LARGE SCALE GENOMIC DNA]</scope>
    <source>
        <strain evidence="3">ANC 4422</strain>
    </source>
</reference>
<keyword evidence="1" id="KW-1133">Transmembrane helix</keyword>
<feature type="transmembrane region" description="Helical" evidence="1">
    <location>
        <begin position="84"/>
        <end position="102"/>
    </location>
</feature>
<dbReference type="RefSeq" id="WP_092747762.1">
    <property type="nucleotide sequence ID" value="NZ_FMYL01000005.1"/>
</dbReference>
<evidence type="ECO:0000313" key="3">
    <source>
        <dbReference type="Proteomes" id="UP000242501"/>
    </source>
</evidence>
<gene>
    <name evidence="2" type="ORF">SAMN05421733_10545</name>
</gene>
<accession>A0A1G6HD51</accession>
<keyword evidence="1" id="KW-0472">Membrane</keyword>
<dbReference type="SUPFAM" id="SSF161070">
    <property type="entry name" value="SNF-like"/>
    <property type="match status" value="1"/>
</dbReference>
<dbReference type="OrthoDB" id="6650147at2"/>
<dbReference type="AlphaFoldDB" id="A0A1G6HD51"/>
<feature type="transmembrane region" description="Helical" evidence="1">
    <location>
        <begin position="36"/>
        <end position="57"/>
    </location>
</feature>
<protein>
    <submittedName>
        <fullName evidence="2">Uncharacterized protein</fullName>
    </submittedName>
</protein>
<dbReference type="EMBL" id="FMYL01000005">
    <property type="protein sequence ID" value="SDB92212.1"/>
    <property type="molecule type" value="Genomic_DNA"/>
</dbReference>
<sequence length="355" mass="39695">MSRWLSPLLAFCMSLMLITSLAPVFGFQIDRQFDFWLLWLLVVVVVSLPLTYLEYALVKRAKTSILNALMALTREADASLQWRIIGWLSVLFIPCLAGAMLSNSYSLVSQFVPLSIRTEFVFLVLAIVAVVLSFVPRVWLAGISMVAVLISLVSSYMFGHEPLAWHNTPIVFSEWGSATVLALVASGLGLGIYAQTSIQQVITTERSSQLVIPVWLAQVLAVVVFGFFTIRAQIPALTLLVAVVFAAAWLLQLAKQQLIERKLHLIAVYMMLLGPLLVWVIPHVHGVFNLVLMLWGLVSCLLYSLFAGWMMKISHLRKVLNFSNEIYYNAWRIAVRIVAPVSIIVAIFSLLLGRF</sequence>
<proteinExistence type="predicted"/>
<dbReference type="Proteomes" id="UP000242501">
    <property type="component" value="Unassembled WGS sequence"/>
</dbReference>
<feature type="transmembrane region" description="Helical" evidence="1">
    <location>
        <begin position="263"/>
        <end position="281"/>
    </location>
</feature>
<feature type="transmembrane region" description="Helical" evidence="1">
    <location>
        <begin position="114"/>
        <end position="132"/>
    </location>
</feature>
<evidence type="ECO:0000313" key="2">
    <source>
        <dbReference type="EMBL" id="SDB92212.1"/>
    </source>
</evidence>
<feature type="transmembrane region" description="Helical" evidence="1">
    <location>
        <begin position="330"/>
        <end position="352"/>
    </location>
</feature>
<feature type="transmembrane region" description="Helical" evidence="1">
    <location>
        <begin position="234"/>
        <end position="251"/>
    </location>
</feature>
<feature type="transmembrane region" description="Helical" evidence="1">
    <location>
        <begin position="139"/>
        <end position="158"/>
    </location>
</feature>
<feature type="transmembrane region" description="Helical" evidence="1">
    <location>
        <begin position="287"/>
        <end position="309"/>
    </location>
</feature>
<keyword evidence="1" id="KW-0812">Transmembrane</keyword>
<feature type="transmembrane region" description="Helical" evidence="1">
    <location>
        <begin position="178"/>
        <end position="198"/>
    </location>
</feature>
<organism evidence="2 3">
    <name type="scientific">Acinetobacter boissieri</name>
    <dbReference type="NCBI Taxonomy" id="1219383"/>
    <lineage>
        <taxon>Bacteria</taxon>
        <taxon>Pseudomonadati</taxon>
        <taxon>Pseudomonadota</taxon>
        <taxon>Gammaproteobacteria</taxon>
        <taxon>Moraxellales</taxon>
        <taxon>Moraxellaceae</taxon>
        <taxon>Acinetobacter</taxon>
    </lineage>
</organism>
<keyword evidence="3" id="KW-1185">Reference proteome</keyword>
<name>A0A1G6HD51_9GAMM</name>